<sequence>MNPPLTSDDEDVNDEITRLIAEAREHVFTATALMFVRPDDTDKALAIIHSEFGPFPPDTALTERIERTARQWGVS</sequence>
<dbReference type="AlphaFoldDB" id="A0A401YRD0"/>
<evidence type="ECO:0000313" key="2">
    <source>
        <dbReference type="Proteomes" id="UP000286931"/>
    </source>
</evidence>
<comment type="caution">
    <text evidence="1">The sequence shown here is derived from an EMBL/GenBank/DDBJ whole genome shotgun (WGS) entry which is preliminary data.</text>
</comment>
<dbReference type="OrthoDB" id="9848030at2"/>
<dbReference type="RefSeq" id="WP_126639132.1">
    <property type="nucleotide sequence ID" value="NZ_BIFH01000023.1"/>
</dbReference>
<dbReference type="EMBL" id="BIFH01000023">
    <property type="protein sequence ID" value="GCD97115.1"/>
    <property type="molecule type" value="Genomic_DNA"/>
</dbReference>
<protein>
    <submittedName>
        <fullName evidence="1">Uncharacterized protein</fullName>
    </submittedName>
</protein>
<gene>
    <name evidence="1" type="ORF">EHYA_04803</name>
</gene>
<proteinExistence type="predicted"/>
<organism evidence="1 2">
    <name type="scientific">Embleya hyalina</name>
    <dbReference type="NCBI Taxonomy" id="516124"/>
    <lineage>
        <taxon>Bacteria</taxon>
        <taxon>Bacillati</taxon>
        <taxon>Actinomycetota</taxon>
        <taxon>Actinomycetes</taxon>
        <taxon>Kitasatosporales</taxon>
        <taxon>Streptomycetaceae</taxon>
        <taxon>Embleya</taxon>
    </lineage>
</organism>
<reference evidence="1 2" key="1">
    <citation type="submission" date="2018-12" db="EMBL/GenBank/DDBJ databases">
        <title>Draft genome sequence of Embleya hyalina NBRC 13850T.</title>
        <authorList>
            <person name="Komaki H."/>
            <person name="Hosoyama A."/>
            <person name="Kimura A."/>
            <person name="Ichikawa N."/>
            <person name="Tamura T."/>
        </authorList>
    </citation>
    <scope>NUCLEOTIDE SEQUENCE [LARGE SCALE GENOMIC DNA]</scope>
    <source>
        <strain evidence="1 2">NBRC 13850</strain>
    </source>
</reference>
<accession>A0A401YRD0</accession>
<evidence type="ECO:0000313" key="1">
    <source>
        <dbReference type="EMBL" id="GCD97115.1"/>
    </source>
</evidence>
<keyword evidence="2" id="KW-1185">Reference proteome</keyword>
<dbReference type="Proteomes" id="UP000286931">
    <property type="component" value="Unassembled WGS sequence"/>
</dbReference>
<name>A0A401YRD0_9ACTN</name>